<dbReference type="Proteomes" id="UP001454036">
    <property type="component" value="Unassembled WGS sequence"/>
</dbReference>
<evidence type="ECO:0000259" key="10">
    <source>
        <dbReference type="PROSITE" id="PS51387"/>
    </source>
</evidence>
<name>A0AAV3RSC6_LITER</name>
<organism evidence="11 12">
    <name type="scientific">Lithospermum erythrorhizon</name>
    <name type="common">Purple gromwell</name>
    <name type="synonym">Lithospermum officinale var. erythrorhizon</name>
    <dbReference type="NCBI Taxonomy" id="34254"/>
    <lineage>
        <taxon>Eukaryota</taxon>
        <taxon>Viridiplantae</taxon>
        <taxon>Streptophyta</taxon>
        <taxon>Embryophyta</taxon>
        <taxon>Tracheophyta</taxon>
        <taxon>Spermatophyta</taxon>
        <taxon>Magnoliopsida</taxon>
        <taxon>eudicotyledons</taxon>
        <taxon>Gunneridae</taxon>
        <taxon>Pentapetalae</taxon>
        <taxon>asterids</taxon>
        <taxon>lamiids</taxon>
        <taxon>Boraginales</taxon>
        <taxon>Boraginaceae</taxon>
        <taxon>Boraginoideae</taxon>
        <taxon>Lithospermeae</taxon>
        <taxon>Lithospermum</taxon>
    </lineage>
</organism>
<keyword evidence="6 9" id="KW-0732">Signal</keyword>
<dbReference type="InterPro" id="IPR016166">
    <property type="entry name" value="FAD-bd_PCMH"/>
</dbReference>
<evidence type="ECO:0000256" key="7">
    <source>
        <dbReference type="ARBA" id="ARBA00023002"/>
    </source>
</evidence>
<gene>
    <name evidence="11" type="ORF">LIER_30089</name>
</gene>
<reference evidence="11 12" key="1">
    <citation type="submission" date="2024-01" db="EMBL/GenBank/DDBJ databases">
        <title>The complete chloroplast genome sequence of Lithospermum erythrorhizon: insights into the phylogenetic relationship among Boraginaceae species and the maternal lineages of purple gromwells.</title>
        <authorList>
            <person name="Okada T."/>
            <person name="Watanabe K."/>
        </authorList>
    </citation>
    <scope>NUCLEOTIDE SEQUENCE [LARGE SCALE GENOMIC DNA]</scope>
</reference>
<proteinExistence type="inferred from homology"/>
<dbReference type="GO" id="GO:0003885">
    <property type="term" value="F:D-arabinono-1,4-lactone oxidase activity"/>
    <property type="evidence" value="ECO:0007669"/>
    <property type="project" value="InterPro"/>
</dbReference>
<dbReference type="GO" id="GO:0050105">
    <property type="term" value="F:L-gulonolactone oxidase activity"/>
    <property type="evidence" value="ECO:0007669"/>
    <property type="project" value="UniProtKB-EC"/>
</dbReference>
<dbReference type="Pfam" id="PF04030">
    <property type="entry name" value="ALO"/>
    <property type="match status" value="1"/>
</dbReference>
<keyword evidence="5" id="KW-0060">Ascorbate biosynthesis</keyword>
<evidence type="ECO:0000256" key="4">
    <source>
        <dbReference type="ARBA" id="ARBA00013121"/>
    </source>
</evidence>
<comment type="caution">
    <text evidence="11">The sequence shown here is derived from an EMBL/GenBank/DDBJ whole genome shotgun (WGS) entry which is preliminary data.</text>
</comment>
<sequence length="589" mass="66118">MAALWLFTVTILCCFPKLPLYIQAMPPPNPIKCNSSTNICTLQNSYAVWGDRKECQVVQNSIIYPTNEEELRLAVANANKKRLKVKVVTKFSHTIPKLACPSNNNNNNSSLIISTERYDSIIDVDVENLSVTADAGVGLRAMIDRVAAFGLSLVASPYWEGVSVGGMISTGAHGSSWWGKGGSMHDHVIGMRLIVPAKQSQGYAQVVEVKGQDPLLRAAKVSLGVLGVISKVTLSLERGFKRSVTYNFTNDDDFEHEFMDLAKRHEFADIQWYPSRHTVVYRNDDRVPINTPGDGVNDFLGFQQNSVLVSQSLRATERSFENSKSVKGKCILASSFVGYKKTTANGLKNNNLIFTNYPVIGHQSKIQTSGSCLYSSPTRKDLTCPWDPRIKGLFFFETTSIIPAHKFPDFIRDIKTLLDLNPENFCGVDMYNGFLFRFVKSSDAYLGQSEDSIVVDFNYYRSDDPKTPRLNEDVWEEVEQIAFFKYGGKPHWGKNRKVAFLGVDKKFGNNFNKFIEAKNLLDPQKMFSTEWSDEILFGSNNKFGDGCALEGECICSEDRHCNPVDGYFCRPGLVYDQARVCRYSIGIYH</sequence>
<evidence type="ECO:0000256" key="5">
    <source>
        <dbReference type="ARBA" id="ARBA00022644"/>
    </source>
</evidence>
<comment type="catalytic activity">
    <reaction evidence="8">
        <text>L-gulono-1,4-lactone + O2 = L-ascorbate + H2O2 + H(+)</text>
        <dbReference type="Rhea" id="RHEA:32363"/>
        <dbReference type="ChEBI" id="CHEBI:15378"/>
        <dbReference type="ChEBI" id="CHEBI:15379"/>
        <dbReference type="ChEBI" id="CHEBI:16240"/>
        <dbReference type="ChEBI" id="CHEBI:17587"/>
        <dbReference type="ChEBI" id="CHEBI:38290"/>
        <dbReference type="EC" id="1.1.3.8"/>
    </reaction>
</comment>
<feature type="domain" description="FAD-binding PCMH-type" evidence="10">
    <location>
        <begin position="50"/>
        <end position="239"/>
    </location>
</feature>
<dbReference type="InterPro" id="IPR055154">
    <property type="entry name" value="GULLO2-like_C"/>
</dbReference>
<dbReference type="NCBIfam" id="TIGR01677">
    <property type="entry name" value="pln_FAD_oxido"/>
    <property type="match status" value="1"/>
</dbReference>
<dbReference type="InterPro" id="IPR010030">
    <property type="entry name" value="GULO_Plant"/>
</dbReference>
<dbReference type="InterPro" id="IPR006094">
    <property type="entry name" value="Oxid_FAD_bind_N"/>
</dbReference>
<dbReference type="Gene3D" id="3.30.70.2520">
    <property type="match status" value="1"/>
</dbReference>
<evidence type="ECO:0000313" key="11">
    <source>
        <dbReference type="EMBL" id="GAA0180294.1"/>
    </source>
</evidence>
<dbReference type="SUPFAM" id="SSF56176">
    <property type="entry name" value="FAD-binding/transporter-associated domain-like"/>
    <property type="match status" value="1"/>
</dbReference>
<dbReference type="AlphaFoldDB" id="A0AAV3RSC6"/>
<dbReference type="FunFam" id="3.30.70.2520:FF:000003">
    <property type="entry name" value="L-gulonolactone oxidase 2"/>
    <property type="match status" value="1"/>
</dbReference>
<dbReference type="Pfam" id="PF01565">
    <property type="entry name" value="FAD_binding_4"/>
    <property type="match status" value="1"/>
</dbReference>
<dbReference type="GO" id="GO:0071949">
    <property type="term" value="F:FAD binding"/>
    <property type="evidence" value="ECO:0007669"/>
    <property type="project" value="InterPro"/>
</dbReference>
<dbReference type="Pfam" id="PF22906">
    <property type="entry name" value="GULLO2-like_3rd"/>
    <property type="match status" value="1"/>
</dbReference>
<evidence type="ECO:0000256" key="6">
    <source>
        <dbReference type="ARBA" id="ARBA00022729"/>
    </source>
</evidence>
<dbReference type="GO" id="GO:0016020">
    <property type="term" value="C:membrane"/>
    <property type="evidence" value="ECO:0007669"/>
    <property type="project" value="InterPro"/>
</dbReference>
<protein>
    <recommendedName>
        <fullName evidence="4">L-gulonolactone oxidase</fullName>
        <ecNumber evidence="4">1.1.3.8</ecNumber>
    </recommendedName>
</protein>
<keyword evidence="7" id="KW-0560">Oxidoreductase</keyword>
<evidence type="ECO:0000256" key="9">
    <source>
        <dbReference type="SAM" id="SignalP"/>
    </source>
</evidence>
<dbReference type="PANTHER" id="PTHR13878">
    <property type="entry name" value="GULONOLACTONE OXIDASE"/>
    <property type="match status" value="1"/>
</dbReference>
<accession>A0AAV3RSC6</accession>
<evidence type="ECO:0000256" key="2">
    <source>
        <dbReference type="ARBA" id="ARBA00005147"/>
    </source>
</evidence>
<dbReference type="EMBL" id="BAABME010010607">
    <property type="protein sequence ID" value="GAA0180294.1"/>
    <property type="molecule type" value="Genomic_DNA"/>
</dbReference>
<dbReference type="EC" id="1.1.3.8" evidence="4"/>
<evidence type="ECO:0000256" key="1">
    <source>
        <dbReference type="ARBA" id="ARBA00001974"/>
    </source>
</evidence>
<evidence type="ECO:0000313" key="12">
    <source>
        <dbReference type="Proteomes" id="UP001454036"/>
    </source>
</evidence>
<dbReference type="InterPro" id="IPR050432">
    <property type="entry name" value="FAD-linked_Oxidoreductases_BP"/>
</dbReference>
<keyword evidence="12" id="KW-1185">Reference proteome</keyword>
<dbReference type="GO" id="GO:0019853">
    <property type="term" value="P:L-ascorbic acid biosynthetic process"/>
    <property type="evidence" value="ECO:0007669"/>
    <property type="project" value="UniProtKB-KW"/>
</dbReference>
<dbReference type="PANTHER" id="PTHR13878:SF125">
    <property type="entry name" value="L-GULONOLACTONE OXIDASE 3"/>
    <property type="match status" value="1"/>
</dbReference>
<dbReference type="PROSITE" id="PS51387">
    <property type="entry name" value="FAD_PCMH"/>
    <property type="match status" value="1"/>
</dbReference>
<comment type="similarity">
    <text evidence="3">Belongs to the oxygen-dependent FAD-linked oxidoreductase family.</text>
</comment>
<comment type="cofactor">
    <cofactor evidence="1">
        <name>FAD</name>
        <dbReference type="ChEBI" id="CHEBI:57692"/>
    </cofactor>
</comment>
<feature type="chain" id="PRO_5043831145" description="L-gulonolactone oxidase" evidence="9">
    <location>
        <begin position="25"/>
        <end position="589"/>
    </location>
</feature>
<evidence type="ECO:0000256" key="8">
    <source>
        <dbReference type="ARBA" id="ARBA00048083"/>
    </source>
</evidence>
<evidence type="ECO:0000256" key="3">
    <source>
        <dbReference type="ARBA" id="ARBA00005466"/>
    </source>
</evidence>
<feature type="signal peptide" evidence="9">
    <location>
        <begin position="1"/>
        <end position="24"/>
    </location>
</feature>
<dbReference type="InterPro" id="IPR016169">
    <property type="entry name" value="FAD-bd_PCMH_sub2"/>
</dbReference>
<dbReference type="InterPro" id="IPR036318">
    <property type="entry name" value="FAD-bd_PCMH-like_sf"/>
</dbReference>
<comment type="pathway">
    <text evidence="2">Cofactor biosynthesis; L-ascorbate biosynthesis.</text>
</comment>
<dbReference type="InterPro" id="IPR007173">
    <property type="entry name" value="ALO_C"/>
</dbReference>
<dbReference type="Gene3D" id="3.30.465.10">
    <property type="match status" value="1"/>
</dbReference>
<dbReference type="FunFam" id="3.30.465.10:FF:000033">
    <property type="entry name" value="L-gulonolactone oxidase 5"/>
    <property type="match status" value="1"/>
</dbReference>